<comment type="caution">
    <text evidence="8">The sequence shown here is derived from an EMBL/GenBank/DDBJ whole genome shotgun (WGS) entry which is preliminary data.</text>
</comment>
<evidence type="ECO:0000256" key="2">
    <source>
        <dbReference type="ARBA" id="ARBA00007441"/>
    </source>
</evidence>
<dbReference type="SUPFAM" id="SSF53383">
    <property type="entry name" value="PLP-dependent transferases"/>
    <property type="match status" value="1"/>
</dbReference>
<evidence type="ECO:0000313" key="8">
    <source>
        <dbReference type="EMBL" id="KRO18869.1"/>
    </source>
</evidence>
<proteinExistence type="inferred from homology"/>
<dbReference type="PANTHER" id="PTHR42790">
    <property type="entry name" value="AMINOTRANSFERASE"/>
    <property type="match status" value="1"/>
</dbReference>
<evidence type="ECO:0000256" key="6">
    <source>
        <dbReference type="ARBA" id="ARBA00022898"/>
    </source>
</evidence>
<dbReference type="AlphaFoldDB" id="A0A0R2MZE8"/>
<dbReference type="Pfam" id="PF00155">
    <property type="entry name" value="Aminotran_1_2"/>
    <property type="match status" value="1"/>
</dbReference>
<keyword evidence="6" id="KW-0663">Pyridoxal phosphate</keyword>
<dbReference type="EMBL" id="JQCE01000001">
    <property type="protein sequence ID" value="KRO18869.1"/>
    <property type="molecule type" value="Genomic_DNA"/>
</dbReference>
<keyword evidence="9" id="KW-1185">Reference proteome</keyword>
<keyword evidence="5 8" id="KW-0808">Transferase</keyword>
<reference evidence="8 9" key="1">
    <citation type="journal article" date="2015" name="Genome Announc.">
        <title>Expanding the biotechnology potential of lactobacilli through comparative genomics of 213 strains and associated genera.</title>
        <authorList>
            <person name="Sun Z."/>
            <person name="Harris H.M."/>
            <person name="McCann A."/>
            <person name="Guo C."/>
            <person name="Argimon S."/>
            <person name="Zhang W."/>
            <person name="Yang X."/>
            <person name="Jeffery I.B."/>
            <person name="Cooney J.C."/>
            <person name="Kagawa T.F."/>
            <person name="Liu W."/>
            <person name="Song Y."/>
            <person name="Salvetti E."/>
            <person name="Wrobel A."/>
            <person name="Rasinkangas P."/>
            <person name="Parkhill J."/>
            <person name="Rea M.C."/>
            <person name="O'Sullivan O."/>
            <person name="Ritari J."/>
            <person name="Douillard F.P."/>
            <person name="Paul Ross R."/>
            <person name="Yang R."/>
            <person name="Briner A.E."/>
            <person name="Felis G.E."/>
            <person name="de Vos W.M."/>
            <person name="Barrangou R."/>
            <person name="Klaenhammer T.R."/>
            <person name="Caufield P.W."/>
            <person name="Cui Y."/>
            <person name="Zhang H."/>
            <person name="O'Toole P.W."/>
        </authorList>
    </citation>
    <scope>NUCLEOTIDE SEQUENCE [LARGE SCALE GENOMIC DNA]</scope>
    <source>
        <strain evidence="8 9">DSM 24301</strain>
    </source>
</reference>
<dbReference type="InterPro" id="IPR015421">
    <property type="entry name" value="PyrdxlP-dep_Trfase_major"/>
</dbReference>
<evidence type="ECO:0000256" key="3">
    <source>
        <dbReference type="ARBA" id="ARBA00011738"/>
    </source>
</evidence>
<comment type="subunit">
    <text evidence="3">Homodimer.</text>
</comment>
<gene>
    <name evidence="8" type="ORF">IV56_GL000020</name>
</gene>
<dbReference type="GO" id="GO:0030170">
    <property type="term" value="F:pyridoxal phosphate binding"/>
    <property type="evidence" value="ECO:0007669"/>
    <property type="project" value="InterPro"/>
</dbReference>
<evidence type="ECO:0000256" key="1">
    <source>
        <dbReference type="ARBA" id="ARBA00001933"/>
    </source>
</evidence>
<sequence length="400" mass="44075">MKFAQRTVKTSSAGLDAIFAASGPNVISFAGGYPDATLFPEHAMQAAFSESFAQHSGSLLQYSTTAGYLPLREKLADRMNRRDHLNLKADDILLTQGAQQGIDLTARLLLDKGDGVIVEGPTYIGGLAAFDAYEPTYYEVPIEEDGMDITKLQKALMQHQVKLIYTIPDFQNPTGTVMSVEKRQAMVQLANQYDVVILEDSPYRDLRYTGENLPTIKSFDTEGRVISLGSFSKILAPSLRLGWLTAAPELLAALTALKAAADVESSHLVAVAVDTFMNDNDLDAHIDAMKQVYQTKRDAMLNALERYMPKDVHFNHPDGGFFLWLTLPEGFDMQHFMTAELLPEYNVSLVPSHHLYASKSIENGARLNFTNVSEATIESGIKMLGQALNDALHPAQVNQI</sequence>
<evidence type="ECO:0000256" key="4">
    <source>
        <dbReference type="ARBA" id="ARBA00022576"/>
    </source>
</evidence>
<organism evidence="8 9">
    <name type="scientific">Lacticaseibacillus saniviri JCM 17471 = DSM 24301</name>
    <dbReference type="NCBI Taxonomy" id="1293598"/>
    <lineage>
        <taxon>Bacteria</taxon>
        <taxon>Bacillati</taxon>
        <taxon>Bacillota</taxon>
        <taxon>Bacilli</taxon>
        <taxon>Lactobacillales</taxon>
        <taxon>Lactobacillaceae</taxon>
        <taxon>Lacticaseibacillus</taxon>
    </lineage>
</organism>
<dbReference type="InterPro" id="IPR015422">
    <property type="entry name" value="PyrdxlP-dep_Trfase_small"/>
</dbReference>
<evidence type="ECO:0000256" key="5">
    <source>
        <dbReference type="ARBA" id="ARBA00022679"/>
    </source>
</evidence>
<comment type="similarity">
    <text evidence="2">Belongs to the class-I pyridoxal-phosphate-dependent aminotransferase family.</text>
</comment>
<comment type="cofactor">
    <cofactor evidence="1">
        <name>pyridoxal 5'-phosphate</name>
        <dbReference type="ChEBI" id="CHEBI:597326"/>
    </cofactor>
</comment>
<dbReference type="Gene3D" id="3.90.1150.10">
    <property type="entry name" value="Aspartate Aminotransferase, domain 1"/>
    <property type="match status" value="1"/>
</dbReference>
<dbReference type="Proteomes" id="UP000050969">
    <property type="component" value="Unassembled WGS sequence"/>
</dbReference>
<dbReference type="GO" id="GO:0008483">
    <property type="term" value="F:transaminase activity"/>
    <property type="evidence" value="ECO:0007669"/>
    <property type="project" value="UniProtKB-KW"/>
</dbReference>
<dbReference type="GO" id="GO:1901605">
    <property type="term" value="P:alpha-amino acid metabolic process"/>
    <property type="evidence" value="ECO:0007669"/>
    <property type="project" value="TreeGrafter"/>
</dbReference>
<protein>
    <submittedName>
        <fullName evidence="8">Aminotransferase</fullName>
    </submittedName>
</protein>
<dbReference type="Gene3D" id="3.40.640.10">
    <property type="entry name" value="Type I PLP-dependent aspartate aminotransferase-like (Major domain)"/>
    <property type="match status" value="1"/>
</dbReference>
<keyword evidence="4 8" id="KW-0032">Aminotransferase</keyword>
<dbReference type="FunFam" id="3.40.640.10:FF:000053">
    <property type="entry name" value="Aminotransferase, class I"/>
    <property type="match status" value="1"/>
</dbReference>
<dbReference type="RefSeq" id="WP_056991748.1">
    <property type="nucleotide sequence ID" value="NZ_JQCE01000001.1"/>
</dbReference>
<evidence type="ECO:0000313" key="9">
    <source>
        <dbReference type="Proteomes" id="UP000050969"/>
    </source>
</evidence>
<dbReference type="STRING" id="1293598.IV56_GL000020"/>
<dbReference type="InterPro" id="IPR050859">
    <property type="entry name" value="Class-I_PLP-dep_aminotransf"/>
</dbReference>
<evidence type="ECO:0000259" key="7">
    <source>
        <dbReference type="Pfam" id="PF00155"/>
    </source>
</evidence>
<dbReference type="PATRIC" id="fig|1293598.4.peg.20"/>
<dbReference type="CDD" id="cd00609">
    <property type="entry name" value="AAT_like"/>
    <property type="match status" value="1"/>
</dbReference>
<dbReference type="PANTHER" id="PTHR42790:SF19">
    <property type="entry name" value="KYNURENINE_ALPHA-AMINOADIPATE AMINOTRANSFERASE, MITOCHONDRIAL"/>
    <property type="match status" value="1"/>
</dbReference>
<accession>A0A0R2MZE8</accession>
<dbReference type="InterPro" id="IPR015424">
    <property type="entry name" value="PyrdxlP-dep_Trfase"/>
</dbReference>
<dbReference type="InterPro" id="IPR004839">
    <property type="entry name" value="Aminotransferase_I/II_large"/>
</dbReference>
<feature type="domain" description="Aminotransferase class I/classII large" evidence="7">
    <location>
        <begin position="33"/>
        <end position="382"/>
    </location>
</feature>
<name>A0A0R2MZE8_9LACO</name>